<evidence type="ECO:0000256" key="3">
    <source>
        <dbReference type="ARBA" id="ARBA00022833"/>
    </source>
</evidence>
<dbReference type="PANTHER" id="PTHR46293">
    <property type="entry name" value="E3 UBIQUITIN PROTEIN LIGASE DRIP1"/>
    <property type="match status" value="1"/>
</dbReference>
<evidence type="ECO:0000256" key="2">
    <source>
        <dbReference type="ARBA" id="ARBA00022771"/>
    </source>
</evidence>
<evidence type="ECO:0000256" key="4">
    <source>
        <dbReference type="PROSITE-ProRule" id="PRU00175"/>
    </source>
</evidence>
<evidence type="ECO:0000313" key="7">
    <source>
        <dbReference type="Proteomes" id="UP000734854"/>
    </source>
</evidence>
<dbReference type="InterPro" id="IPR044807">
    <property type="entry name" value="DRIP1-like"/>
</dbReference>
<dbReference type="Gene3D" id="3.30.40.10">
    <property type="entry name" value="Zinc/RING finger domain, C3HC4 (zinc finger)"/>
    <property type="match status" value="1"/>
</dbReference>
<evidence type="ECO:0000313" key="6">
    <source>
        <dbReference type="EMBL" id="KAG6489236.1"/>
    </source>
</evidence>
<dbReference type="SMART" id="SM00184">
    <property type="entry name" value="RING"/>
    <property type="match status" value="1"/>
</dbReference>
<dbReference type="GO" id="GO:0004842">
    <property type="term" value="F:ubiquitin-protein transferase activity"/>
    <property type="evidence" value="ECO:0007669"/>
    <property type="project" value="InterPro"/>
</dbReference>
<dbReference type="Proteomes" id="UP000734854">
    <property type="component" value="Unassembled WGS sequence"/>
</dbReference>
<dbReference type="SUPFAM" id="SSF57850">
    <property type="entry name" value="RING/U-box"/>
    <property type="match status" value="1"/>
</dbReference>
<dbReference type="PROSITE" id="PS00518">
    <property type="entry name" value="ZF_RING_1"/>
    <property type="match status" value="1"/>
</dbReference>
<comment type="caution">
    <text evidence="6">The sequence shown here is derived from an EMBL/GenBank/DDBJ whole genome shotgun (WGS) entry which is preliminary data.</text>
</comment>
<accession>A0A8J5FRQ7</accession>
<dbReference type="InterPro" id="IPR001841">
    <property type="entry name" value="Znf_RING"/>
</dbReference>
<reference evidence="6 7" key="1">
    <citation type="submission" date="2020-08" db="EMBL/GenBank/DDBJ databases">
        <title>Plant Genome Project.</title>
        <authorList>
            <person name="Zhang R.-G."/>
        </authorList>
    </citation>
    <scope>NUCLEOTIDE SEQUENCE [LARGE SCALE GENOMIC DNA]</scope>
    <source>
        <tissue evidence="6">Rhizome</tissue>
    </source>
</reference>
<dbReference type="PROSITE" id="PS50089">
    <property type="entry name" value="ZF_RING_2"/>
    <property type="match status" value="1"/>
</dbReference>
<sequence length="439" mass="48542">MAAAAVAAVVTVKRKLLVACMTCPVCHKLIRDATTISECLHTFCRKCIYEKLTSEEVDCCPICNIELGCVPIEKLRFCASSQFHYLEELIVPRDGVDLSVGLAGFVLCIIDYVKVQHIADHNLQDLRSKIFPFKRRKIEALENFPLVTFPAKRKERSLSSLVVDTPQIAAQTALHGRRTRAAARKAATFCGQSPDIQESIKRMDDKNLDDLPENSSANPNKLNPCRKQAAILFLNFFFPCFTASKALSEVAKSFKSSPQNPVINAELISAQNGEANIGQTRSHKLKVKDEKNDIIQMPLVSAKSKRFQGINGKQKGTMSSSQAPIDATTGPCDRRICPIWEGDSPLPQIPNSYLRIKDGNVPVSCIQKYLVRKLDLHSETEVGIMFRGQAVSPTTSLHKLLVQWLRVGSSQRLPTSAGTSGKEFVMVLAYSRSKVDIPA</sequence>
<gene>
    <name evidence="6" type="ORF">ZIOFF_050500</name>
</gene>
<protein>
    <recommendedName>
        <fullName evidence="5">RING-type domain-containing protein</fullName>
    </recommendedName>
</protein>
<keyword evidence="1" id="KW-0479">Metal-binding</keyword>
<dbReference type="InterPro" id="IPR013083">
    <property type="entry name" value="Znf_RING/FYVE/PHD"/>
</dbReference>
<dbReference type="PANTHER" id="PTHR46293:SF1">
    <property type="entry name" value="OS03G0632800 PROTEIN"/>
    <property type="match status" value="1"/>
</dbReference>
<dbReference type="EMBL" id="JACMSC010000014">
    <property type="protein sequence ID" value="KAG6489236.1"/>
    <property type="molecule type" value="Genomic_DNA"/>
</dbReference>
<dbReference type="CDD" id="cd16525">
    <property type="entry name" value="RING-HC_PCGF"/>
    <property type="match status" value="1"/>
</dbReference>
<name>A0A8J5FRQ7_ZINOF</name>
<evidence type="ECO:0000259" key="5">
    <source>
        <dbReference type="PROSITE" id="PS50089"/>
    </source>
</evidence>
<keyword evidence="7" id="KW-1185">Reference proteome</keyword>
<organism evidence="6 7">
    <name type="scientific">Zingiber officinale</name>
    <name type="common">Ginger</name>
    <name type="synonym">Amomum zingiber</name>
    <dbReference type="NCBI Taxonomy" id="94328"/>
    <lineage>
        <taxon>Eukaryota</taxon>
        <taxon>Viridiplantae</taxon>
        <taxon>Streptophyta</taxon>
        <taxon>Embryophyta</taxon>
        <taxon>Tracheophyta</taxon>
        <taxon>Spermatophyta</taxon>
        <taxon>Magnoliopsida</taxon>
        <taxon>Liliopsida</taxon>
        <taxon>Zingiberales</taxon>
        <taxon>Zingiberaceae</taxon>
        <taxon>Zingiber</taxon>
    </lineage>
</organism>
<feature type="domain" description="RING-type" evidence="5">
    <location>
        <begin position="23"/>
        <end position="64"/>
    </location>
</feature>
<dbReference type="Pfam" id="PF13923">
    <property type="entry name" value="zf-C3HC4_2"/>
    <property type="match status" value="1"/>
</dbReference>
<dbReference type="InterPro" id="IPR017907">
    <property type="entry name" value="Znf_RING_CS"/>
</dbReference>
<proteinExistence type="predicted"/>
<keyword evidence="2 4" id="KW-0863">Zinc-finger</keyword>
<dbReference type="GO" id="GO:0008270">
    <property type="term" value="F:zinc ion binding"/>
    <property type="evidence" value="ECO:0007669"/>
    <property type="project" value="UniProtKB-KW"/>
</dbReference>
<evidence type="ECO:0000256" key="1">
    <source>
        <dbReference type="ARBA" id="ARBA00022723"/>
    </source>
</evidence>
<dbReference type="AlphaFoldDB" id="A0A8J5FRQ7"/>
<keyword evidence="3" id="KW-0862">Zinc</keyword>